<accession>A0AAD3DY11</accession>
<organism evidence="2 3">
    <name type="scientific">Astrephomene gubernaculifera</name>
    <dbReference type="NCBI Taxonomy" id="47775"/>
    <lineage>
        <taxon>Eukaryota</taxon>
        <taxon>Viridiplantae</taxon>
        <taxon>Chlorophyta</taxon>
        <taxon>core chlorophytes</taxon>
        <taxon>Chlorophyceae</taxon>
        <taxon>CS clade</taxon>
        <taxon>Chlamydomonadales</taxon>
        <taxon>Astrephomenaceae</taxon>
        <taxon>Astrephomene</taxon>
    </lineage>
</organism>
<dbReference type="InterPro" id="IPR015797">
    <property type="entry name" value="NUDIX_hydrolase-like_dom_sf"/>
</dbReference>
<sequence length="232" mass="25730">MQSSICARNRRKLPSLLNMVMTSILQSRDAGVAAEAEGEIFETYNEDGTPLGRELRSVCHAHGIWHRAVYGYLFNANGELLIQKRSSDKKVAPSQWDLSVAEHLSPGESFRDGVVRGLAEELGVVLTPDHLASLQGPLSPMHQRRLLIPERGIKDFEFVEAYRLDGYSEPISFNHQEVSECRWVSLQQLRADMASRPSDFTIWFREEIASLGFFGAADAAAAASTAPASEQP</sequence>
<protein>
    <recommendedName>
        <fullName evidence="1">Nudix hydrolase domain-containing protein</fullName>
    </recommendedName>
</protein>
<dbReference type="EMBL" id="BMAR01000029">
    <property type="protein sequence ID" value="GFR49292.1"/>
    <property type="molecule type" value="Genomic_DNA"/>
</dbReference>
<evidence type="ECO:0000313" key="3">
    <source>
        <dbReference type="Proteomes" id="UP001054857"/>
    </source>
</evidence>
<comment type="caution">
    <text evidence="2">The sequence shown here is derived from an EMBL/GenBank/DDBJ whole genome shotgun (WGS) entry which is preliminary data.</text>
</comment>
<dbReference type="InterPro" id="IPR000086">
    <property type="entry name" value="NUDIX_hydrolase_dom"/>
</dbReference>
<proteinExistence type="predicted"/>
<dbReference type="Pfam" id="PF00293">
    <property type="entry name" value="NUDIX"/>
    <property type="match status" value="1"/>
</dbReference>
<dbReference type="GO" id="GO:0004452">
    <property type="term" value="F:isopentenyl-diphosphate delta-isomerase activity"/>
    <property type="evidence" value="ECO:0007669"/>
    <property type="project" value="TreeGrafter"/>
</dbReference>
<keyword evidence="3" id="KW-1185">Reference proteome</keyword>
<dbReference type="SUPFAM" id="SSF55811">
    <property type="entry name" value="Nudix"/>
    <property type="match status" value="1"/>
</dbReference>
<dbReference type="PROSITE" id="PS51462">
    <property type="entry name" value="NUDIX"/>
    <property type="match status" value="1"/>
</dbReference>
<dbReference type="Gene3D" id="3.90.79.10">
    <property type="entry name" value="Nucleoside Triphosphate Pyrophosphohydrolase"/>
    <property type="match status" value="1"/>
</dbReference>
<name>A0AAD3DY11_9CHLO</name>
<evidence type="ECO:0000313" key="2">
    <source>
        <dbReference type="EMBL" id="GFR49292.1"/>
    </source>
</evidence>
<dbReference type="CDD" id="cd04692">
    <property type="entry name" value="NUDIX_Hydrolase"/>
    <property type="match status" value="1"/>
</dbReference>
<dbReference type="PANTHER" id="PTHR10885">
    <property type="entry name" value="ISOPENTENYL-DIPHOSPHATE DELTA-ISOMERASE"/>
    <property type="match status" value="1"/>
</dbReference>
<gene>
    <name evidence="2" type="ORF">Agub_g11314</name>
</gene>
<dbReference type="GO" id="GO:0005737">
    <property type="term" value="C:cytoplasm"/>
    <property type="evidence" value="ECO:0007669"/>
    <property type="project" value="TreeGrafter"/>
</dbReference>
<dbReference type="Proteomes" id="UP001054857">
    <property type="component" value="Unassembled WGS sequence"/>
</dbReference>
<feature type="domain" description="Nudix hydrolase" evidence="1">
    <location>
        <begin position="64"/>
        <end position="206"/>
    </location>
</feature>
<dbReference type="AlphaFoldDB" id="A0AAD3DY11"/>
<reference evidence="2 3" key="1">
    <citation type="journal article" date="2021" name="Sci. Rep.">
        <title>Genome sequencing of the multicellular alga Astrephomene provides insights into convergent evolution of germ-soma differentiation.</title>
        <authorList>
            <person name="Yamashita S."/>
            <person name="Yamamoto K."/>
            <person name="Matsuzaki R."/>
            <person name="Suzuki S."/>
            <person name="Yamaguchi H."/>
            <person name="Hirooka S."/>
            <person name="Minakuchi Y."/>
            <person name="Miyagishima S."/>
            <person name="Kawachi M."/>
            <person name="Toyoda A."/>
            <person name="Nozaki H."/>
        </authorList>
    </citation>
    <scope>NUCLEOTIDE SEQUENCE [LARGE SCALE GENOMIC DNA]</scope>
    <source>
        <strain evidence="2 3">NIES-4017</strain>
    </source>
</reference>
<dbReference type="PANTHER" id="PTHR10885:SF20">
    <property type="entry name" value="NUDIX HYDROLASE DOMAIN-CONTAINING PROTEIN"/>
    <property type="match status" value="1"/>
</dbReference>
<evidence type="ECO:0000259" key="1">
    <source>
        <dbReference type="PROSITE" id="PS51462"/>
    </source>
</evidence>
<dbReference type="GO" id="GO:0009240">
    <property type="term" value="P:isopentenyl diphosphate biosynthetic process"/>
    <property type="evidence" value="ECO:0007669"/>
    <property type="project" value="TreeGrafter"/>
</dbReference>